<dbReference type="Pfam" id="PF13289">
    <property type="entry name" value="SIR2_2"/>
    <property type="match status" value="1"/>
</dbReference>
<protein>
    <submittedName>
        <fullName evidence="1">SIR2-like domain protein</fullName>
    </submittedName>
</protein>
<dbReference type="InterPro" id="IPR029035">
    <property type="entry name" value="DHS-like_NAD/FAD-binding_dom"/>
</dbReference>
<dbReference type="SUPFAM" id="SSF52467">
    <property type="entry name" value="DHS-like NAD/FAD-binding domain"/>
    <property type="match status" value="1"/>
</dbReference>
<dbReference type="KEGG" id="ebla:JGUZn3_13890"/>
<dbReference type="AlphaFoldDB" id="A0A7H1NS54"/>
<accession>A0A7H1NS54</accession>
<reference evidence="1 2" key="1">
    <citation type="submission" date="2020-08" db="EMBL/GenBank/DDBJ databases">
        <title>Complete genome sequence of Entomobacter blattae G55GP.</title>
        <authorList>
            <person name="Poehlein A."/>
            <person name="Guzman J."/>
            <person name="Daniel R."/>
            <person name="Vilcinskas A."/>
        </authorList>
    </citation>
    <scope>NUCLEOTIDE SEQUENCE [LARGE SCALE GENOMIC DNA]</scope>
    <source>
        <strain evidence="1 2">G55GP</strain>
    </source>
</reference>
<gene>
    <name evidence="1" type="ORF">JGUZn3_13890</name>
</gene>
<dbReference type="EMBL" id="CP060244">
    <property type="protein sequence ID" value="QNT78614.1"/>
    <property type="molecule type" value="Genomic_DNA"/>
</dbReference>
<proteinExistence type="predicted"/>
<evidence type="ECO:0000313" key="2">
    <source>
        <dbReference type="Proteomes" id="UP000516349"/>
    </source>
</evidence>
<evidence type="ECO:0000313" key="1">
    <source>
        <dbReference type="EMBL" id="QNT78614.1"/>
    </source>
</evidence>
<sequence>MPAGLPDFKKLVKFIYKDLGEHINSSLNRLEKTSFNNNEFDRTLFYLKQRLAGANQKIDNHIHYTKLIIESIEKNFKAKLRKNRNLRNHEVLLSLSEDSSGECRIVTTNFDTLFEEAKDGKIESHAGAGMPLPGSPKFKGAMHLHGRLKDERNELKDTELVLFSSDFGEAYARAGWATRFVYELMQAYTVVIIGYSLNDPPVRYLLEALAIDSQRFPFKNKVYFITSSKGGESNDDYKRLESMNITPIIFDGWDLAYKTLEEWSCYKNNPENWVKKKLEEVTKDKIPNYDDNKRKEWVKQIFSHKEIERLLPSHLFSKEWIDYLFYNVFIPDYYNINIVPFIIENRNNPLVIDIIKKIGLIKLDKFLSKYGGADILSVIDNLFRLIYNNNLEETHKKDWEIIFYKYSLYKKLLIRDKYELVKRIKTGFYSCIDVEQVSLWLYITAIQLSDVLDISNTIPLNQIEILSDTSATEDLFYQLDARFREYVWYGKLTDKTEIFLHFINEKDIDSQNCLYWILIGCWKQFAVQSPEKAKHDVQKWLLEDDRLYFLAATHAISESNNLFTAKEVYSAIEHRKDDFWICSRYKLIDVFKKFWSEFSANQKDLIIHRICGWEDEKDSYWFLRGFKGHGLEMSPEGMEKFKEIENNNLGWAKEAMPQNSGSISVKVLPTRIAGKNKTVLEFVSTVSDLIKRVDGINDDERYNKLIDEALDYFQVINERKVINGTVFSLSLDFLKKLLNISCRNEEKLLCFFQNIIDIKKMPLVFRWDEGKSFIELWNSLSEIVFKNRDRSLENLTINTALNTLEGMLVQLLFSVLSTEQKKQLNQGKLAWDKLKDLFLKCVGFIKKGSNNSKSTLYILGKDMGYIYSFDPVWYQENIDGLFLSSEYYPYLLRAYLTHYSIGSSDFFSLLWGRIDHDVNSLDFLEHNEKDKYLWKLLQVLIFYYEKKNFNLDNVFQKEIEGKVRVLLKASEVYRKTFIRFINNMSVVPSFSNVEQSWNDFYKPLFSLWPKDDKFQDGVSSGCILKIILLSRKKFLDVYNTLRGLLRPLLILNIYLSTVEAETFEYAKKHYGKELLDIFNVVYEKGAISISLDLNKLLDDLIKYNPLLEDETDYKRLRKIING</sequence>
<dbReference type="Proteomes" id="UP000516349">
    <property type="component" value="Chromosome"/>
</dbReference>
<keyword evidence="2" id="KW-1185">Reference proteome</keyword>
<organism evidence="1 2">
    <name type="scientific">Entomobacter blattae</name>
    <dbReference type="NCBI Taxonomy" id="2762277"/>
    <lineage>
        <taxon>Bacteria</taxon>
        <taxon>Pseudomonadati</taxon>
        <taxon>Pseudomonadota</taxon>
        <taxon>Alphaproteobacteria</taxon>
        <taxon>Acetobacterales</taxon>
        <taxon>Acetobacteraceae</taxon>
        <taxon>Entomobacter</taxon>
    </lineage>
</organism>
<name>A0A7H1NS54_9PROT</name>